<sequence length="141" mass="15787">MAEDDAIVVDLDDIHHEALANMWSFSPDDDAASDLRPEDLAHFVGQVLEARRRRLVADGHAAMLFYCWHDAQTRQLRFSLVSAAHGRLPFRIALQHEATPMAIAERIVHGDWCNPQWGQASDKDMADDAVPCLSVFVAQLP</sequence>
<dbReference type="OrthoDB" id="7069284at2"/>
<proteinExistence type="predicted"/>
<dbReference type="Proteomes" id="UP000220246">
    <property type="component" value="Unassembled WGS sequence"/>
</dbReference>
<comment type="caution">
    <text evidence="1">The sequence shown here is derived from an EMBL/GenBank/DDBJ whole genome shotgun (WGS) entry which is preliminary data.</text>
</comment>
<dbReference type="STRING" id="1219032.GCA_001515545_02721"/>
<organism evidence="1 2">
    <name type="scientific">Comamonas terrigena</name>
    <dbReference type="NCBI Taxonomy" id="32013"/>
    <lineage>
        <taxon>Bacteria</taxon>
        <taxon>Pseudomonadati</taxon>
        <taxon>Pseudomonadota</taxon>
        <taxon>Betaproteobacteria</taxon>
        <taxon>Burkholderiales</taxon>
        <taxon>Comamonadaceae</taxon>
        <taxon>Comamonas</taxon>
    </lineage>
</organism>
<name>A0A2A7UUA8_COMTR</name>
<dbReference type="RefSeq" id="WP_066538961.1">
    <property type="nucleotide sequence ID" value="NZ_PDEA01000001.1"/>
</dbReference>
<evidence type="ECO:0000313" key="2">
    <source>
        <dbReference type="Proteomes" id="UP000220246"/>
    </source>
</evidence>
<gene>
    <name evidence="1" type="ORF">CRM82_09390</name>
</gene>
<dbReference type="EMBL" id="PDEA01000001">
    <property type="protein sequence ID" value="PEH88786.1"/>
    <property type="molecule type" value="Genomic_DNA"/>
</dbReference>
<dbReference type="AlphaFoldDB" id="A0A2A7UUA8"/>
<keyword evidence="2" id="KW-1185">Reference proteome</keyword>
<protein>
    <submittedName>
        <fullName evidence="1">Uncharacterized protein</fullName>
    </submittedName>
</protein>
<reference evidence="2" key="1">
    <citation type="submission" date="2017-09" db="EMBL/GenBank/DDBJ databases">
        <title>FDA dAtabase for Regulatory Grade micrObial Sequences (FDA-ARGOS): Supporting development and validation of Infectious Disease Dx tests.</title>
        <authorList>
            <person name="Minogue T."/>
            <person name="Wolcott M."/>
            <person name="Wasieloski L."/>
            <person name="Aguilar W."/>
            <person name="Moore D."/>
            <person name="Tallon L."/>
            <person name="Sadzewicz L."/>
            <person name="Ott S."/>
            <person name="Zhao X."/>
            <person name="Nagaraj S."/>
            <person name="Vavikolanu K."/>
            <person name="Aluvathingal J."/>
            <person name="Nadendla S."/>
            <person name="Sichtig H."/>
        </authorList>
    </citation>
    <scope>NUCLEOTIDE SEQUENCE [LARGE SCALE GENOMIC DNA]</scope>
    <source>
        <strain evidence="2">FDAARGOS_394</strain>
    </source>
</reference>
<evidence type="ECO:0000313" key="1">
    <source>
        <dbReference type="EMBL" id="PEH88786.1"/>
    </source>
</evidence>
<accession>A0A2A7UUA8</accession>
<dbReference type="GeneID" id="80800818"/>